<reference evidence="1 2" key="1">
    <citation type="journal article" date="2020" name="IScience">
        <title>Genome Sequencing of the Endangered Kingdonia uniflora (Circaeasteraceae, Ranunculales) Reveals Potential Mechanisms of Evolutionary Specialization.</title>
        <authorList>
            <person name="Sun Y."/>
            <person name="Deng T."/>
            <person name="Zhang A."/>
            <person name="Moore M.J."/>
            <person name="Landis J.B."/>
            <person name="Lin N."/>
            <person name="Zhang H."/>
            <person name="Zhang X."/>
            <person name="Huang J."/>
            <person name="Zhang X."/>
            <person name="Sun H."/>
            <person name="Wang H."/>
        </authorList>
    </citation>
    <scope>NUCLEOTIDE SEQUENCE [LARGE SCALE GENOMIC DNA]</scope>
    <source>
        <strain evidence="1">TB1705</strain>
        <tissue evidence="1">Leaf</tissue>
    </source>
</reference>
<dbReference type="PANTHER" id="PTHR46951">
    <property type="entry name" value="BED-TYPE DOMAIN-CONTAINING PROTEIN"/>
    <property type="match status" value="1"/>
</dbReference>
<name>A0A7J7LUR0_9MAGN</name>
<keyword evidence="2" id="KW-1185">Reference proteome</keyword>
<comment type="caution">
    <text evidence="1">The sequence shown here is derived from an EMBL/GenBank/DDBJ whole genome shotgun (WGS) entry which is preliminary data.</text>
</comment>
<protein>
    <recommendedName>
        <fullName evidence="3">BED-type domain-containing protein</fullName>
    </recommendedName>
</protein>
<evidence type="ECO:0000313" key="1">
    <source>
        <dbReference type="EMBL" id="KAF6146304.1"/>
    </source>
</evidence>
<proteinExistence type="predicted"/>
<dbReference type="EMBL" id="JACGCM010001998">
    <property type="protein sequence ID" value="KAF6146304.1"/>
    <property type="molecule type" value="Genomic_DNA"/>
</dbReference>
<accession>A0A7J7LUR0</accession>
<dbReference type="Proteomes" id="UP000541444">
    <property type="component" value="Unassembled WGS sequence"/>
</dbReference>
<evidence type="ECO:0008006" key="3">
    <source>
        <dbReference type="Google" id="ProtNLM"/>
    </source>
</evidence>
<gene>
    <name evidence="1" type="ORF">GIB67_008188</name>
</gene>
<dbReference type="OrthoDB" id="1740973at2759"/>
<evidence type="ECO:0000313" key="2">
    <source>
        <dbReference type="Proteomes" id="UP000541444"/>
    </source>
</evidence>
<organism evidence="1 2">
    <name type="scientific">Kingdonia uniflora</name>
    <dbReference type="NCBI Taxonomy" id="39325"/>
    <lineage>
        <taxon>Eukaryota</taxon>
        <taxon>Viridiplantae</taxon>
        <taxon>Streptophyta</taxon>
        <taxon>Embryophyta</taxon>
        <taxon>Tracheophyta</taxon>
        <taxon>Spermatophyta</taxon>
        <taxon>Magnoliopsida</taxon>
        <taxon>Ranunculales</taxon>
        <taxon>Circaeasteraceae</taxon>
        <taxon>Kingdonia</taxon>
    </lineage>
</organism>
<sequence length="137" mass="15535">MATTQESNDVHQHSLAISEQKHRVKCNYCAKVVSEFARLKQHLGGIRGDVVPCEQVPQDILVKMRKDLLEKRSTNFKREVLLLIDSDVPLTRDVCCNSSDESKQSPFVPAQPNCKRKDNVACVTPRENVPKRILHSN</sequence>
<dbReference type="AlphaFoldDB" id="A0A7J7LUR0"/>
<dbReference type="PANTHER" id="PTHR46951:SF2">
    <property type="entry name" value="BED-TYPE DOMAIN-CONTAINING PROTEIN"/>
    <property type="match status" value="1"/>
</dbReference>